<organism evidence="2 3">
    <name type="scientific">Synaphobranchus kaupii</name>
    <name type="common">Kaup's arrowtooth eel</name>
    <dbReference type="NCBI Taxonomy" id="118154"/>
    <lineage>
        <taxon>Eukaryota</taxon>
        <taxon>Metazoa</taxon>
        <taxon>Chordata</taxon>
        <taxon>Craniata</taxon>
        <taxon>Vertebrata</taxon>
        <taxon>Euteleostomi</taxon>
        <taxon>Actinopterygii</taxon>
        <taxon>Neopterygii</taxon>
        <taxon>Teleostei</taxon>
        <taxon>Anguilliformes</taxon>
        <taxon>Synaphobranchidae</taxon>
        <taxon>Synaphobranchus</taxon>
    </lineage>
</organism>
<dbReference type="SUPFAM" id="SSF56672">
    <property type="entry name" value="DNA/RNA polymerases"/>
    <property type="match status" value="1"/>
</dbReference>
<dbReference type="EMBL" id="JAINUF010000006">
    <property type="protein sequence ID" value="KAJ8356293.1"/>
    <property type="molecule type" value="Genomic_DNA"/>
</dbReference>
<name>A0A9Q1FE10_SYNKA</name>
<comment type="caution">
    <text evidence="2">The sequence shown here is derived from an EMBL/GenBank/DDBJ whole genome shotgun (WGS) entry which is preliminary data.</text>
</comment>
<evidence type="ECO:0000313" key="3">
    <source>
        <dbReference type="Proteomes" id="UP001152622"/>
    </source>
</evidence>
<keyword evidence="3" id="KW-1185">Reference proteome</keyword>
<accession>A0A9Q1FE10</accession>
<dbReference type="AlphaFoldDB" id="A0A9Q1FE10"/>
<dbReference type="PANTHER" id="PTHR33064:SF37">
    <property type="entry name" value="RIBONUCLEASE H"/>
    <property type="match status" value="1"/>
</dbReference>
<dbReference type="OrthoDB" id="8052860at2759"/>
<dbReference type="InterPro" id="IPR051320">
    <property type="entry name" value="Viral_Replic_Matur_Polypro"/>
</dbReference>
<feature type="region of interest" description="Disordered" evidence="1">
    <location>
        <begin position="129"/>
        <end position="149"/>
    </location>
</feature>
<dbReference type="InterPro" id="IPR043502">
    <property type="entry name" value="DNA/RNA_pol_sf"/>
</dbReference>
<evidence type="ECO:0000313" key="2">
    <source>
        <dbReference type="EMBL" id="KAJ8356293.1"/>
    </source>
</evidence>
<dbReference type="InterPro" id="IPR043128">
    <property type="entry name" value="Rev_trsase/Diguanyl_cyclase"/>
</dbReference>
<proteinExistence type="predicted"/>
<dbReference type="PANTHER" id="PTHR33064">
    <property type="entry name" value="POL PROTEIN"/>
    <property type="match status" value="1"/>
</dbReference>
<reference evidence="2" key="1">
    <citation type="journal article" date="2023" name="Science">
        <title>Genome structures resolve the early diversification of teleost fishes.</title>
        <authorList>
            <person name="Parey E."/>
            <person name="Louis A."/>
            <person name="Montfort J."/>
            <person name="Bouchez O."/>
            <person name="Roques C."/>
            <person name="Iampietro C."/>
            <person name="Lluch J."/>
            <person name="Castinel A."/>
            <person name="Donnadieu C."/>
            <person name="Desvignes T."/>
            <person name="Floi Bucao C."/>
            <person name="Jouanno E."/>
            <person name="Wen M."/>
            <person name="Mejri S."/>
            <person name="Dirks R."/>
            <person name="Jansen H."/>
            <person name="Henkel C."/>
            <person name="Chen W.J."/>
            <person name="Zahm M."/>
            <person name="Cabau C."/>
            <person name="Klopp C."/>
            <person name="Thompson A.W."/>
            <person name="Robinson-Rechavi M."/>
            <person name="Braasch I."/>
            <person name="Lecointre G."/>
            <person name="Bobe J."/>
            <person name="Postlethwait J.H."/>
            <person name="Berthelot C."/>
            <person name="Roest Crollius H."/>
            <person name="Guiguen Y."/>
        </authorList>
    </citation>
    <scope>NUCLEOTIDE SEQUENCE</scope>
    <source>
        <strain evidence="2">WJC10195</strain>
    </source>
</reference>
<protein>
    <submittedName>
        <fullName evidence="2">Uncharacterized protein</fullName>
    </submittedName>
</protein>
<dbReference type="Proteomes" id="UP001152622">
    <property type="component" value="Chromosome 6"/>
</dbReference>
<evidence type="ECO:0000256" key="1">
    <source>
        <dbReference type="SAM" id="MobiDB-lite"/>
    </source>
</evidence>
<sequence>MGRAGGSCEEEEWGLVILCGLPAAGHDDSLKLQPQKWQFLKKEMYLGHIIGPRGVAMDPEKTAAVRDWPQPEPVHQVWAFLGFAGYYRPFILAFAHITAPIKQLLVGTVAPERKTQPITWTAECQQVFEEPDGESVSHSQAGECDEDGG</sequence>
<gene>
    <name evidence="2" type="ORF">SKAU_G00190870</name>
</gene>
<dbReference type="Gene3D" id="3.30.70.270">
    <property type="match status" value="1"/>
</dbReference>